<sequence>MQILEKKITFAKNNSREFYELADMQGRIMVDACFPNPLNYR</sequence>
<dbReference type="Proteomes" id="UP000003160">
    <property type="component" value="Unassembled WGS sequence"/>
</dbReference>
<reference evidence="1 2" key="1">
    <citation type="submission" date="2009-10" db="EMBL/GenBank/DDBJ databases">
        <authorList>
            <person name="Qin X."/>
            <person name="Bachman B."/>
            <person name="Battles P."/>
            <person name="Bell A."/>
            <person name="Bess C."/>
            <person name="Bickham C."/>
            <person name="Chaboub L."/>
            <person name="Chen D."/>
            <person name="Coyle M."/>
            <person name="Deiros D.R."/>
            <person name="Dinh H."/>
            <person name="Forbes L."/>
            <person name="Fowler G."/>
            <person name="Francisco L."/>
            <person name="Fu Q."/>
            <person name="Gubbala S."/>
            <person name="Hale W."/>
            <person name="Han Y."/>
            <person name="Hemphill L."/>
            <person name="Highlander S.K."/>
            <person name="Hirani K."/>
            <person name="Hogues M."/>
            <person name="Jackson L."/>
            <person name="Jakkamsetti A."/>
            <person name="Javaid M."/>
            <person name="Jiang H."/>
            <person name="Korchina V."/>
            <person name="Kovar C."/>
            <person name="Lara F."/>
            <person name="Lee S."/>
            <person name="Mata R."/>
            <person name="Mathew T."/>
            <person name="Moen C."/>
            <person name="Morales K."/>
            <person name="Munidasa M."/>
            <person name="Nazareth L."/>
            <person name="Ngo R."/>
            <person name="Nguyen L."/>
            <person name="Okwuonu G."/>
            <person name="Ongeri F."/>
            <person name="Patil S."/>
            <person name="Petrosino J."/>
            <person name="Pham C."/>
            <person name="Pham P."/>
            <person name="Pu L.-L."/>
            <person name="Puazo M."/>
            <person name="Raj R."/>
            <person name="Reid J."/>
            <person name="Rouhana J."/>
            <person name="Saada N."/>
            <person name="Shang Y."/>
            <person name="Simmons D."/>
            <person name="Thornton R."/>
            <person name="Warren J."/>
            <person name="Weissenberger G."/>
            <person name="Zhang J."/>
            <person name="Zhang L."/>
            <person name="Zhou C."/>
            <person name="Zhu D."/>
            <person name="Muzny D."/>
            <person name="Worley K."/>
            <person name="Gibbs R."/>
        </authorList>
    </citation>
    <scope>NUCLEOTIDE SEQUENCE [LARGE SCALE GENOMIC DNA]</scope>
    <source>
        <strain evidence="1 2">DSM 17361</strain>
    </source>
</reference>
<keyword evidence="2" id="KW-1185">Reference proteome</keyword>
<dbReference type="HOGENOM" id="CLU_3274411_0_0_10"/>
<organism evidence="1 2">
    <name type="scientific">Hallella bergensis DSM 17361</name>
    <dbReference type="NCBI Taxonomy" id="585502"/>
    <lineage>
        <taxon>Bacteria</taxon>
        <taxon>Pseudomonadati</taxon>
        <taxon>Bacteroidota</taxon>
        <taxon>Bacteroidia</taxon>
        <taxon>Bacteroidales</taxon>
        <taxon>Prevotellaceae</taxon>
        <taxon>Hallella</taxon>
    </lineage>
</organism>
<evidence type="ECO:0000313" key="2">
    <source>
        <dbReference type="Proteomes" id="UP000003160"/>
    </source>
</evidence>
<accession>D1PYH6</accession>
<proteinExistence type="predicted"/>
<dbReference type="AlphaFoldDB" id="D1PYH6"/>
<name>D1PYH6_9BACT</name>
<protein>
    <submittedName>
        <fullName evidence="1">Uncharacterized protein</fullName>
    </submittedName>
</protein>
<comment type="caution">
    <text evidence="1">The sequence shown here is derived from an EMBL/GenBank/DDBJ whole genome shotgun (WGS) entry which is preliminary data.</text>
</comment>
<evidence type="ECO:0000313" key="1">
    <source>
        <dbReference type="EMBL" id="EFA43521.1"/>
    </source>
</evidence>
<gene>
    <name evidence="1" type="ORF">HMPREF0645_2011</name>
</gene>
<dbReference type="EMBL" id="ACKS01000078">
    <property type="protein sequence ID" value="EFA43521.1"/>
    <property type="molecule type" value="Genomic_DNA"/>
</dbReference>